<dbReference type="EMBL" id="PEDL01000007">
    <property type="protein sequence ID" value="PHV70766.1"/>
    <property type="molecule type" value="Genomic_DNA"/>
</dbReference>
<proteinExistence type="predicted"/>
<reference evidence="1" key="1">
    <citation type="submission" date="2017-10" db="EMBL/GenBank/DDBJ databases">
        <title>Genome sequence of cellulolytic Lachnospiraceae bacterium XHS1971 isolated from hotspring sediment.</title>
        <authorList>
            <person name="Vasudevan G."/>
            <person name="Joshi A.J."/>
            <person name="Hivarkar S."/>
            <person name="Lanjekar V.B."/>
            <person name="Dhakephalkar P.K."/>
            <person name="Dagar S."/>
        </authorList>
    </citation>
    <scope>NUCLEOTIDE SEQUENCE</scope>
    <source>
        <strain evidence="1">XHS1971</strain>
    </source>
</reference>
<accession>A0AC61DDH7</accession>
<name>A0AC61DDH7_9FIRM</name>
<evidence type="ECO:0000313" key="1">
    <source>
        <dbReference type="EMBL" id="PHV70766.1"/>
    </source>
</evidence>
<dbReference type="Proteomes" id="UP000224460">
    <property type="component" value="Unassembled WGS sequence"/>
</dbReference>
<evidence type="ECO:0000313" key="2">
    <source>
        <dbReference type="Proteomes" id="UP000224460"/>
    </source>
</evidence>
<gene>
    <name evidence="1" type="ORF">CS063_08335</name>
</gene>
<keyword evidence="2" id="KW-1185">Reference proteome</keyword>
<comment type="caution">
    <text evidence="1">The sequence shown here is derived from an EMBL/GenBank/DDBJ whole genome shotgun (WGS) entry which is preliminary data.</text>
</comment>
<protein>
    <submittedName>
        <fullName evidence="1">MATE family efflux transporter</fullName>
    </submittedName>
</protein>
<organism evidence="1 2">
    <name type="scientific">Sporanaerobium hydrogeniformans</name>
    <dbReference type="NCBI Taxonomy" id="3072179"/>
    <lineage>
        <taxon>Bacteria</taxon>
        <taxon>Bacillati</taxon>
        <taxon>Bacillota</taxon>
        <taxon>Clostridia</taxon>
        <taxon>Lachnospirales</taxon>
        <taxon>Lachnospiraceae</taxon>
        <taxon>Sporanaerobium</taxon>
    </lineage>
</organism>
<sequence>MLTRDKTFYKLIVSIAVPIALQNLITFAVSMADSIMVGSLGEQALSAVTLANQLFFIFMILCFGIGSGANVLISQYWGKEDIGAIHKIIAIVTKISIVAALIFMVIAVVFPGQFMTVFSKDPVIIEQGTQYLRVIFISYIFFAITNIIISALRSVQTVRISLVVYGASLIVNVCLNYVLIFGNFGAPRLGVQGAAIATTIARLVEFIIALFFIVFFEKKIKFKPKSLLMTDKLLVKDFWKVGGPVIANELVWVLGSSVLSFIVALMGTETVAANSINSVVWQFVSVFIMGVGNAAAVMIGNTIGQEDYTKAKEYGNTFIIIAIILGIIGGIIMYGIRPYVLLLYNVSDLTKGIAMQIMTVGALILVFQSLGFILMMGILRGGGDTKFVLIADVLFLWGIAIPLGYIGLKVFGFSVPVVYLLLRSEELIKAVAAVIRVMKGKWIKNVTR</sequence>